<feature type="chain" id="PRO_5002850400" description="Secreted protein" evidence="1">
    <location>
        <begin position="31"/>
        <end position="75"/>
    </location>
</feature>
<reference evidence="2" key="1">
    <citation type="journal article" date="2009" name="Plant Mol. Biol.">
        <title>Insights into corn genes derived from large-scale cDNA sequencing.</title>
        <authorList>
            <person name="Alexandrov N.N."/>
            <person name="Brover V.V."/>
            <person name="Freidin S."/>
            <person name="Troukhan M.E."/>
            <person name="Tatarinova T.V."/>
            <person name="Zhang H."/>
            <person name="Swaller T.J."/>
            <person name="Lu Y.P."/>
            <person name="Bouck J."/>
            <person name="Flavell R.B."/>
            <person name="Feldmann K.A."/>
        </authorList>
    </citation>
    <scope>NUCLEOTIDE SEQUENCE</scope>
</reference>
<organism evidence="2">
    <name type="scientific">Zea mays</name>
    <name type="common">Maize</name>
    <dbReference type="NCBI Taxonomy" id="4577"/>
    <lineage>
        <taxon>Eukaryota</taxon>
        <taxon>Viridiplantae</taxon>
        <taxon>Streptophyta</taxon>
        <taxon>Embryophyta</taxon>
        <taxon>Tracheophyta</taxon>
        <taxon>Spermatophyta</taxon>
        <taxon>Magnoliopsida</taxon>
        <taxon>Liliopsida</taxon>
        <taxon>Poales</taxon>
        <taxon>Poaceae</taxon>
        <taxon>PACMAD clade</taxon>
        <taxon>Panicoideae</taxon>
        <taxon>Andropogonodae</taxon>
        <taxon>Andropogoneae</taxon>
        <taxon>Tripsacinae</taxon>
        <taxon>Zea</taxon>
    </lineage>
</organism>
<dbReference type="EMBL" id="EU968335">
    <property type="protein sequence ID" value="ACG40453.1"/>
    <property type="molecule type" value="mRNA"/>
</dbReference>
<sequence length="75" mass="8299">MEICSLLSNSPKIASSLFLFLLSVPVTVWIDSFDSWCSGVNPAGGRRWRWPCLCAARFSCAPLSHQCTCVVLCLF</sequence>
<evidence type="ECO:0000256" key="1">
    <source>
        <dbReference type="SAM" id="SignalP"/>
    </source>
</evidence>
<keyword evidence="1" id="KW-0732">Signal</keyword>
<evidence type="ECO:0000313" key="2">
    <source>
        <dbReference type="EMBL" id="ACG40453.1"/>
    </source>
</evidence>
<accession>B6TTM0</accession>
<proteinExistence type="evidence at transcript level"/>
<dbReference type="AlphaFoldDB" id="B6TTM0"/>
<name>B6TTM0_MAIZE</name>
<protein>
    <recommendedName>
        <fullName evidence="3">Secreted protein</fullName>
    </recommendedName>
</protein>
<feature type="signal peptide" evidence="1">
    <location>
        <begin position="1"/>
        <end position="30"/>
    </location>
</feature>
<evidence type="ECO:0008006" key="3">
    <source>
        <dbReference type="Google" id="ProtNLM"/>
    </source>
</evidence>